<feature type="compositionally biased region" description="Low complexity" evidence="1">
    <location>
        <begin position="90"/>
        <end position="101"/>
    </location>
</feature>
<accession>A0ABS8WQX1</accession>
<feature type="compositionally biased region" description="Polar residues" evidence="1">
    <location>
        <begin position="107"/>
        <end position="136"/>
    </location>
</feature>
<gene>
    <name evidence="3" type="ORF">HAX54_052163</name>
</gene>
<dbReference type="PANTHER" id="PTHR36313:SF3">
    <property type="match status" value="1"/>
</dbReference>
<keyword evidence="2" id="KW-0732">Signal</keyword>
<feature type="chain" id="PRO_5046859847" evidence="2">
    <location>
        <begin position="28"/>
        <end position="193"/>
    </location>
</feature>
<sequence>MVSLSFTSFNMLVMVLFIFLTIKDTIAHSDDNKGKQSFVVHEAENGYARAPSVEKEVVYGVLAAAEFNNYGRKMMIERKNMKKVEEADSKNSGNSNNPSNPLDESRMNTQNQGYKKSASGHNSKYSTDKLVSTNNQPDDDESFQKLDSEKLLEDATDFFTMMNKDYVGGPGSGSKPRHKPPINNFQPLHTSNP</sequence>
<protein>
    <submittedName>
        <fullName evidence="3">Uncharacterized protein</fullName>
    </submittedName>
</protein>
<feature type="region of interest" description="Disordered" evidence="1">
    <location>
        <begin position="164"/>
        <end position="193"/>
    </location>
</feature>
<feature type="compositionally biased region" description="Polar residues" evidence="1">
    <location>
        <begin position="183"/>
        <end position="193"/>
    </location>
</feature>
<keyword evidence="4" id="KW-1185">Reference proteome</keyword>
<dbReference type="EMBL" id="JACEIK010009413">
    <property type="protein sequence ID" value="MCE3052301.1"/>
    <property type="molecule type" value="Genomic_DNA"/>
</dbReference>
<dbReference type="PANTHER" id="PTHR36313">
    <property type="entry name" value="ROOT MERISTEM GROWTH FACTOR 2"/>
    <property type="match status" value="1"/>
</dbReference>
<evidence type="ECO:0000313" key="4">
    <source>
        <dbReference type="Proteomes" id="UP000823775"/>
    </source>
</evidence>
<comment type="caution">
    <text evidence="3">The sequence shown here is derived from an EMBL/GenBank/DDBJ whole genome shotgun (WGS) entry which is preliminary data.</text>
</comment>
<evidence type="ECO:0000256" key="1">
    <source>
        <dbReference type="SAM" id="MobiDB-lite"/>
    </source>
</evidence>
<evidence type="ECO:0000256" key="2">
    <source>
        <dbReference type="SAM" id="SignalP"/>
    </source>
</evidence>
<reference evidence="3 4" key="1">
    <citation type="journal article" date="2021" name="BMC Genomics">
        <title>Datura genome reveals duplications of psychoactive alkaloid biosynthetic genes and high mutation rate following tissue culture.</title>
        <authorList>
            <person name="Rajewski A."/>
            <person name="Carter-House D."/>
            <person name="Stajich J."/>
            <person name="Litt A."/>
        </authorList>
    </citation>
    <scope>NUCLEOTIDE SEQUENCE [LARGE SCALE GENOMIC DNA]</scope>
    <source>
        <strain evidence="3">AR-01</strain>
    </source>
</reference>
<dbReference type="InterPro" id="IPR038804">
    <property type="entry name" value="RGF3"/>
</dbReference>
<organism evidence="3 4">
    <name type="scientific">Datura stramonium</name>
    <name type="common">Jimsonweed</name>
    <name type="synonym">Common thornapple</name>
    <dbReference type="NCBI Taxonomy" id="4076"/>
    <lineage>
        <taxon>Eukaryota</taxon>
        <taxon>Viridiplantae</taxon>
        <taxon>Streptophyta</taxon>
        <taxon>Embryophyta</taxon>
        <taxon>Tracheophyta</taxon>
        <taxon>Spermatophyta</taxon>
        <taxon>Magnoliopsida</taxon>
        <taxon>eudicotyledons</taxon>
        <taxon>Gunneridae</taxon>
        <taxon>Pentapetalae</taxon>
        <taxon>asterids</taxon>
        <taxon>lamiids</taxon>
        <taxon>Solanales</taxon>
        <taxon>Solanaceae</taxon>
        <taxon>Solanoideae</taxon>
        <taxon>Datureae</taxon>
        <taxon>Datura</taxon>
    </lineage>
</organism>
<dbReference type="Proteomes" id="UP000823775">
    <property type="component" value="Unassembled WGS sequence"/>
</dbReference>
<evidence type="ECO:0000313" key="3">
    <source>
        <dbReference type="EMBL" id="MCE3052301.1"/>
    </source>
</evidence>
<proteinExistence type="predicted"/>
<feature type="signal peptide" evidence="2">
    <location>
        <begin position="1"/>
        <end position="27"/>
    </location>
</feature>
<name>A0ABS8WQX1_DATST</name>
<feature type="region of interest" description="Disordered" evidence="1">
    <location>
        <begin position="84"/>
        <end position="148"/>
    </location>
</feature>